<accession>A0A923T5R9</accession>
<evidence type="ECO:0000256" key="1">
    <source>
        <dbReference type="SAM" id="SignalP"/>
    </source>
</evidence>
<reference evidence="2" key="1">
    <citation type="submission" date="2020-08" db="EMBL/GenBank/DDBJ databases">
        <title>Lewinella bacteria from marine environments.</title>
        <authorList>
            <person name="Zhong Y."/>
        </authorList>
    </citation>
    <scope>NUCLEOTIDE SEQUENCE</scope>
    <source>
        <strain evidence="2">KCTC 42187</strain>
    </source>
</reference>
<proteinExistence type="predicted"/>
<protein>
    <submittedName>
        <fullName evidence="2">Ig-like domain-containing protein</fullName>
    </submittedName>
</protein>
<dbReference type="RefSeq" id="WP_187464748.1">
    <property type="nucleotide sequence ID" value="NZ_JACSIT010000030.1"/>
</dbReference>
<dbReference type="SUPFAM" id="SSF49452">
    <property type="entry name" value="Starch-binding domain-like"/>
    <property type="match status" value="1"/>
</dbReference>
<dbReference type="GO" id="GO:0030246">
    <property type="term" value="F:carbohydrate binding"/>
    <property type="evidence" value="ECO:0007669"/>
    <property type="project" value="InterPro"/>
</dbReference>
<comment type="caution">
    <text evidence="2">The sequence shown here is derived from an EMBL/GenBank/DDBJ whole genome shotgun (WGS) entry which is preliminary data.</text>
</comment>
<sequence length="543" mass="59819">MIRSFLAAAAFLLLLLAQLTTLQRCATPSAPTGGPRDTIGPALVLEKSSPNFQTNSRPEEIILTFDEWVKLDPKQQILISPPLELGEDNRPELQRRSLVINLAGLELRDSVTYVVNIGAAVQDLNEGNPTENLRFVFATGPVLDSASVSGTLVEDFTGKPIDGATFTLYGNLADTAALTENPTYFAQTNKEGNFTVYNIRPGRYRAIALLRNPAATNYYLDFTGFAQPQAVGFVDSVLNVADGSNTVGTIRLSAIPRPLRVNTFDSTAVGQYRLVLNQAAEGVEVISQRDYLRRNDQDTLRLFYRSAGPDSILVGRDGVWVDTLVVGNRPATQETPLRLLSASGGRLNPEEGVVLRYNQPLETVDTSRIRLLRDTLTSGLPYRFALDTLYPGVLRLQARWAPEGKYRLRVLPAALTAWSGATNPDTLALAFTAASPEQYGTLNLGIAGLDSTQQYLLRLVESDKVVPETQRVLRFTTEANLRYAGLKPATYLVEIIVDANANGRYDAGNYLLRRQPETIRRFPIEALRANWEVDEKINLISSE</sequence>
<gene>
    <name evidence="2" type="ORF">H9S92_00370</name>
</gene>
<dbReference type="EMBL" id="JACSIT010000030">
    <property type="protein sequence ID" value="MBC6992605.1"/>
    <property type="molecule type" value="Genomic_DNA"/>
</dbReference>
<dbReference type="AlphaFoldDB" id="A0A923T5R9"/>
<name>A0A923T5R9_9BACT</name>
<evidence type="ECO:0000313" key="3">
    <source>
        <dbReference type="Proteomes" id="UP000650081"/>
    </source>
</evidence>
<organism evidence="2 3">
    <name type="scientific">Neolewinella lacunae</name>
    <dbReference type="NCBI Taxonomy" id="1517758"/>
    <lineage>
        <taxon>Bacteria</taxon>
        <taxon>Pseudomonadati</taxon>
        <taxon>Bacteroidota</taxon>
        <taxon>Saprospiria</taxon>
        <taxon>Saprospirales</taxon>
        <taxon>Lewinellaceae</taxon>
        <taxon>Neolewinella</taxon>
    </lineage>
</organism>
<dbReference type="Proteomes" id="UP000650081">
    <property type="component" value="Unassembled WGS sequence"/>
</dbReference>
<dbReference type="InterPro" id="IPR013784">
    <property type="entry name" value="Carb-bd-like_fold"/>
</dbReference>
<keyword evidence="1" id="KW-0732">Signal</keyword>
<feature type="signal peptide" evidence="1">
    <location>
        <begin position="1"/>
        <end position="26"/>
    </location>
</feature>
<evidence type="ECO:0000313" key="2">
    <source>
        <dbReference type="EMBL" id="MBC6992605.1"/>
    </source>
</evidence>
<keyword evidence="3" id="KW-1185">Reference proteome</keyword>
<feature type="chain" id="PRO_5036766230" evidence="1">
    <location>
        <begin position="27"/>
        <end position="543"/>
    </location>
</feature>